<feature type="transmembrane region" description="Helical" evidence="7">
    <location>
        <begin position="383"/>
        <end position="405"/>
    </location>
</feature>
<evidence type="ECO:0000256" key="6">
    <source>
        <dbReference type="ARBA" id="ARBA00023136"/>
    </source>
</evidence>
<dbReference type="FunFam" id="1.20.1740.10:FF:000006">
    <property type="entry name" value="General amino acid permease"/>
    <property type="match status" value="1"/>
</dbReference>
<comment type="caution">
    <text evidence="9">The sequence shown here is derived from an EMBL/GenBank/DDBJ whole genome shotgun (WGS) entry which is preliminary data.</text>
</comment>
<protein>
    <recommendedName>
        <fullName evidence="8">Amino acid permease/ SLC12A domain-containing protein</fullName>
    </recommendedName>
</protein>
<keyword evidence="6 7" id="KW-0472">Membrane</keyword>
<organism evidence="9 10">
    <name type="scientific">Pseudopithomyces chartarum</name>
    <dbReference type="NCBI Taxonomy" id="1892770"/>
    <lineage>
        <taxon>Eukaryota</taxon>
        <taxon>Fungi</taxon>
        <taxon>Dikarya</taxon>
        <taxon>Ascomycota</taxon>
        <taxon>Pezizomycotina</taxon>
        <taxon>Dothideomycetes</taxon>
        <taxon>Pleosporomycetidae</taxon>
        <taxon>Pleosporales</taxon>
        <taxon>Massarineae</taxon>
        <taxon>Didymosphaeriaceae</taxon>
        <taxon>Pseudopithomyces</taxon>
    </lineage>
</organism>
<evidence type="ECO:0000256" key="5">
    <source>
        <dbReference type="ARBA" id="ARBA00022989"/>
    </source>
</evidence>
<feature type="transmembrane region" description="Helical" evidence="7">
    <location>
        <begin position="417"/>
        <end position="442"/>
    </location>
</feature>
<gene>
    <name evidence="9" type="ORF">GRF29_161g963749</name>
</gene>
<keyword evidence="10" id="KW-1185">Reference proteome</keyword>
<accession>A0AAN6LSA8</accession>
<evidence type="ECO:0000256" key="2">
    <source>
        <dbReference type="ARBA" id="ARBA00022448"/>
    </source>
</evidence>
<feature type="transmembrane region" description="Helical" evidence="7">
    <location>
        <begin position="245"/>
        <end position="263"/>
    </location>
</feature>
<keyword evidence="5 7" id="KW-1133">Transmembrane helix</keyword>
<dbReference type="Gene3D" id="1.20.1740.10">
    <property type="entry name" value="Amino acid/polyamine transporter I"/>
    <property type="match status" value="1"/>
</dbReference>
<dbReference type="PIRSF" id="PIRSF006060">
    <property type="entry name" value="AA_transporter"/>
    <property type="match status" value="1"/>
</dbReference>
<dbReference type="GO" id="GO:0015171">
    <property type="term" value="F:amino acid transmembrane transporter activity"/>
    <property type="evidence" value="ECO:0007669"/>
    <property type="project" value="TreeGrafter"/>
</dbReference>
<proteinExistence type="predicted"/>
<feature type="transmembrane region" description="Helical" evidence="7">
    <location>
        <begin position="494"/>
        <end position="514"/>
    </location>
</feature>
<name>A0AAN6LSA8_9PLEO</name>
<dbReference type="Proteomes" id="UP001280581">
    <property type="component" value="Unassembled WGS sequence"/>
</dbReference>
<keyword evidence="3 7" id="KW-0812">Transmembrane</keyword>
<dbReference type="InterPro" id="IPR004841">
    <property type="entry name" value="AA-permease/SLC12A_dom"/>
</dbReference>
<dbReference type="GO" id="GO:0016020">
    <property type="term" value="C:membrane"/>
    <property type="evidence" value="ECO:0007669"/>
    <property type="project" value="UniProtKB-SubCell"/>
</dbReference>
<dbReference type="PANTHER" id="PTHR43341:SF6">
    <property type="entry name" value="AMINO ACID TRANSPORTER (EUROFUNG)"/>
    <property type="match status" value="1"/>
</dbReference>
<feature type="transmembrane region" description="Helical" evidence="7">
    <location>
        <begin position="463"/>
        <end position="482"/>
    </location>
</feature>
<comment type="subcellular location">
    <subcellularLocation>
        <location evidence="1">Membrane</location>
        <topology evidence="1">Multi-pass membrane protein</topology>
    </subcellularLocation>
</comment>
<evidence type="ECO:0000259" key="8">
    <source>
        <dbReference type="Pfam" id="PF00324"/>
    </source>
</evidence>
<dbReference type="EMBL" id="WVTA01000014">
    <property type="protein sequence ID" value="KAK3202376.1"/>
    <property type="molecule type" value="Genomic_DNA"/>
</dbReference>
<evidence type="ECO:0000256" key="4">
    <source>
        <dbReference type="ARBA" id="ARBA00022970"/>
    </source>
</evidence>
<feature type="transmembrane region" description="Helical" evidence="7">
    <location>
        <begin position="195"/>
        <end position="212"/>
    </location>
</feature>
<evidence type="ECO:0000313" key="10">
    <source>
        <dbReference type="Proteomes" id="UP001280581"/>
    </source>
</evidence>
<feature type="transmembrane region" description="Helical" evidence="7">
    <location>
        <begin position="342"/>
        <end position="362"/>
    </location>
</feature>
<evidence type="ECO:0000256" key="1">
    <source>
        <dbReference type="ARBA" id="ARBA00004141"/>
    </source>
</evidence>
<feature type="transmembrane region" description="Helical" evidence="7">
    <location>
        <begin position="120"/>
        <end position="143"/>
    </location>
</feature>
<evidence type="ECO:0000313" key="9">
    <source>
        <dbReference type="EMBL" id="KAK3202376.1"/>
    </source>
</evidence>
<feature type="transmembrane region" description="Helical" evidence="7">
    <location>
        <begin position="55"/>
        <end position="75"/>
    </location>
</feature>
<keyword evidence="4" id="KW-0029">Amino-acid transport</keyword>
<dbReference type="PANTHER" id="PTHR43341">
    <property type="entry name" value="AMINO ACID PERMEASE"/>
    <property type="match status" value="1"/>
</dbReference>
<dbReference type="Pfam" id="PF00324">
    <property type="entry name" value="AA_permease"/>
    <property type="match status" value="1"/>
</dbReference>
<sequence length="570" mass="63331">MDSNKNEKVVGIKTNPKQGDELYPVETTTDQSVHQGHVGNVDELQRHLGNRQLQLIAIGGSIGTATFVSISSGLLKGGPGSLFLAYTIYTCMLGLVNNCQAEMSSYMPVTGGFIRMSGKWVDEALGFMIGWNFFIYEAILVPFEITALNLVLSYWRDDIPVEAVVAACIVLYFSINAFVVKWYGECEFWLALGKVFLLLMLFSFTFITMVGGNPKHDAYGFRYWNNPGAFAEHITTGPLGRFEGFLGALWSAAFTVVGPEYVSMVAGEVKSPRKYLKQAFKATYARFGLFFIGSALCVGIVVPYNNTTLIEIFSGKAGGAGTAAASPYVIAMNNLGIEGLPHLTNALLVTSIFSAGNAYTYYGARSLYGLAIEGQAPRFLRKCTKAGVPIYCLCVVILFPFLAFLNASSGSSKVLTWLTNIITGAQIIDYIVICINFIFFYRACKAQGLDRKTLPYYGRFQPWSAYIPLVFLICVVTCYGYTTFLPGNFTVDDFFTYYMMLLVDPVLFIGWKLWKKTKFIKASEADLVWDKPIIDAYEDGLEDEHVGFWRDVGNMFGRCFVRKKKGDEEK</sequence>
<feature type="transmembrane region" description="Helical" evidence="7">
    <location>
        <begin position="163"/>
        <end position="183"/>
    </location>
</feature>
<reference evidence="9 10" key="1">
    <citation type="submission" date="2021-02" db="EMBL/GenBank/DDBJ databases">
        <title>Genome assembly of Pseudopithomyces chartarum.</title>
        <authorList>
            <person name="Jauregui R."/>
            <person name="Singh J."/>
            <person name="Voisey C."/>
        </authorList>
    </citation>
    <scope>NUCLEOTIDE SEQUENCE [LARGE SCALE GENOMIC DNA]</scope>
    <source>
        <strain evidence="9 10">AGR01</strain>
    </source>
</reference>
<dbReference type="AlphaFoldDB" id="A0AAN6LSA8"/>
<evidence type="ECO:0000256" key="3">
    <source>
        <dbReference type="ARBA" id="ARBA00022692"/>
    </source>
</evidence>
<keyword evidence="2" id="KW-0813">Transport</keyword>
<feature type="transmembrane region" description="Helical" evidence="7">
    <location>
        <begin position="284"/>
        <end position="304"/>
    </location>
</feature>
<feature type="transmembrane region" description="Helical" evidence="7">
    <location>
        <begin position="81"/>
        <end position="99"/>
    </location>
</feature>
<dbReference type="InterPro" id="IPR050524">
    <property type="entry name" value="APC_YAT"/>
</dbReference>
<feature type="domain" description="Amino acid permease/ SLC12A" evidence="8">
    <location>
        <begin position="53"/>
        <end position="519"/>
    </location>
</feature>
<evidence type="ECO:0000256" key="7">
    <source>
        <dbReference type="SAM" id="Phobius"/>
    </source>
</evidence>